<evidence type="ECO:0000256" key="1">
    <source>
        <dbReference type="SAM" id="MobiDB-lite"/>
    </source>
</evidence>
<gene>
    <name evidence="2" type="ORF">NSK_002060</name>
</gene>
<dbReference type="EMBL" id="SDOX01000008">
    <property type="protein sequence ID" value="TFJ86403.1"/>
    <property type="molecule type" value="Genomic_DNA"/>
</dbReference>
<feature type="compositionally biased region" description="Basic and acidic residues" evidence="1">
    <location>
        <begin position="12"/>
        <end position="45"/>
    </location>
</feature>
<dbReference type="GO" id="GO:0008270">
    <property type="term" value="F:zinc ion binding"/>
    <property type="evidence" value="ECO:0007669"/>
    <property type="project" value="InterPro"/>
</dbReference>
<feature type="compositionally biased region" description="Basic and acidic residues" evidence="1">
    <location>
        <begin position="58"/>
        <end position="67"/>
    </location>
</feature>
<dbReference type="InterPro" id="IPR036864">
    <property type="entry name" value="Zn2-C6_fun-type_DNA-bd_sf"/>
</dbReference>
<feature type="compositionally biased region" description="Low complexity" evidence="1">
    <location>
        <begin position="208"/>
        <end position="229"/>
    </location>
</feature>
<dbReference type="SUPFAM" id="SSF57701">
    <property type="entry name" value="Zn2/Cys6 DNA-binding domain"/>
    <property type="match status" value="1"/>
</dbReference>
<dbReference type="OrthoDB" id="2399539at2759"/>
<proteinExistence type="predicted"/>
<evidence type="ECO:0008006" key="4">
    <source>
        <dbReference type="Google" id="ProtNLM"/>
    </source>
</evidence>
<dbReference type="CDD" id="cd00067">
    <property type="entry name" value="GAL4"/>
    <property type="match status" value="1"/>
</dbReference>
<dbReference type="Proteomes" id="UP000355283">
    <property type="component" value="Unassembled WGS sequence"/>
</dbReference>
<accession>A0A4D9D8T8</accession>
<dbReference type="AlphaFoldDB" id="A0A4D9D8T8"/>
<dbReference type="InterPro" id="IPR001138">
    <property type="entry name" value="Zn2Cys6_DnaBD"/>
</dbReference>
<keyword evidence="3" id="KW-1185">Reference proteome</keyword>
<feature type="region of interest" description="Disordered" evidence="1">
    <location>
        <begin position="175"/>
        <end position="246"/>
    </location>
</feature>
<evidence type="ECO:0000313" key="3">
    <source>
        <dbReference type="Proteomes" id="UP000355283"/>
    </source>
</evidence>
<feature type="region of interest" description="Disordered" evidence="1">
    <location>
        <begin position="1"/>
        <end position="121"/>
    </location>
</feature>
<sequence length="396" mass="43408">MKNLESPPGHASQDDLPRSQSEREGGENPQKEKENSNDHKVDKETLIASLDRSVGGLHELKGGKEGWDDLQGDTRPMASEAVLPEGKHADEWDDESQHAALQGVATESNDDKKKPKYQGTRGRACLECKMSKVKCDRKQPHCTRVYLADEDALDSSSLWAGQARAMIRQGCKLEPPSLPPSLPPSFHASSYRPDMSLPAPMLPQLRGPTSSSSSSSSSSSPCLPSSYPSTPLPLHPSAKRRERSLDEREEHLLAARCLKSLKKLQHFPPHPPALPPSGLGDLSYTTCPPRYNADGFVYNRKNYPGAYLPGMGVNYHGDIQLHHNPSTQSEPSFPPCWYPSFQPAVAPSLPAYHPAALPDHPSYHMPWGGMAPSYGPRPALSAPFLPTPSWDGRRGR</sequence>
<comment type="caution">
    <text evidence="2">The sequence shown here is derived from an EMBL/GenBank/DDBJ whole genome shotgun (WGS) entry which is preliminary data.</text>
</comment>
<name>A0A4D9D8T8_9STRA</name>
<evidence type="ECO:0000313" key="2">
    <source>
        <dbReference type="EMBL" id="TFJ86403.1"/>
    </source>
</evidence>
<reference evidence="2 3" key="1">
    <citation type="submission" date="2019-01" db="EMBL/GenBank/DDBJ databases">
        <title>Nuclear Genome Assembly of the Microalgal Biofuel strain Nannochloropsis salina CCMP1776.</title>
        <authorList>
            <person name="Hovde B."/>
        </authorList>
    </citation>
    <scope>NUCLEOTIDE SEQUENCE [LARGE SCALE GENOMIC DNA]</scope>
    <source>
        <strain evidence="2 3">CCMP1776</strain>
    </source>
</reference>
<organism evidence="2 3">
    <name type="scientific">Nannochloropsis salina CCMP1776</name>
    <dbReference type="NCBI Taxonomy" id="1027361"/>
    <lineage>
        <taxon>Eukaryota</taxon>
        <taxon>Sar</taxon>
        <taxon>Stramenopiles</taxon>
        <taxon>Ochrophyta</taxon>
        <taxon>Eustigmatophyceae</taxon>
        <taxon>Eustigmatales</taxon>
        <taxon>Monodopsidaceae</taxon>
        <taxon>Microchloropsis</taxon>
        <taxon>Microchloropsis salina</taxon>
    </lineage>
</organism>
<protein>
    <recommendedName>
        <fullName evidence="4">Zn(2)-C6 fungal-type domain-containing protein</fullName>
    </recommendedName>
</protein>
<dbReference type="GO" id="GO:0000981">
    <property type="term" value="F:DNA-binding transcription factor activity, RNA polymerase II-specific"/>
    <property type="evidence" value="ECO:0007669"/>
    <property type="project" value="InterPro"/>
</dbReference>